<evidence type="ECO:0000256" key="2">
    <source>
        <dbReference type="ARBA" id="ARBA00023295"/>
    </source>
</evidence>
<evidence type="ECO:0000259" key="3">
    <source>
        <dbReference type="Pfam" id="PF01156"/>
    </source>
</evidence>
<name>A0A543J3R2_9ACTN</name>
<dbReference type="CDD" id="cd02651">
    <property type="entry name" value="nuc_hydro_IU_UC_XIUA"/>
    <property type="match status" value="1"/>
</dbReference>
<evidence type="ECO:0000256" key="1">
    <source>
        <dbReference type="ARBA" id="ARBA00022801"/>
    </source>
</evidence>
<accession>A0A543J3R2</accession>
<dbReference type="InterPro" id="IPR001910">
    <property type="entry name" value="Inosine/uridine_hydrolase_dom"/>
</dbReference>
<proteinExistence type="predicted"/>
<comment type="caution">
    <text evidence="4">The sequence shown here is derived from an EMBL/GenBank/DDBJ whole genome shotgun (WGS) entry which is preliminary data.</text>
</comment>
<dbReference type="RefSeq" id="WP_142261183.1">
    <property type="nucleotide sequence ID" value="NZ_BMPV01000002.1"/>
</dbReference>
<dbReference type="EMBL" id="VFPQ01000001">
    <property type="protein sequence ID" value="TQM77463.1"/>
    <property type="molecule type" value="Genomic_DNA"/>
</dbReference>
<dbReference type="GO" id="GO:0005829">
    <property type="term" value="C:cytosol"/>
    <property type="evidence" value="ECO:0007669"/>
    <property type="project" value="TreeGrafter"/>
</dbReference>
<keyword evidence="1 4" id="KW-0378">Hydrolase</keyword>
<dbReference type="Proteomes" id="UP000319213">
    <property type="component" value="Unassembled WGS sequence"/>
</dbReference>
<feature type="domain" description="Inosine/uridine-preferring nucleoside hydrolase" evidence="3">
    <location>
        <begin position="9"/>
        <end position="304"/>
    </location>
</feature>
<dbReference type="AlphaFoldDB" id="A0A543J3R2"/>
<keyword evidence="5" id="KW-1185">Reference proteome</keyword>
<dbReference type="PANTHER" id="PTHR12304:SF4">
    <property type="entry name" value="URIDINE NUCLEOSIDASE"/>
    <property type="match status" value="1"/>
</dbReference>
<sequence>MDHQSPVPVVLDCDPGHDDMFAILLAAAHPGIDLLAVTTVAGNGPLDKVTHNALRICTAAGLHGIPVAAGADRALAGGQDTAPRIHGDSALDGTELPEPEIPLAADDAVTVTARLLETASRPVTIAATGPLTNVASLLRDRPDLTEKIERIVFMGGSTGRGNRTPLAEFNIWADPEAADIVLRSGLPLLMCGLDVTHQALAGPEVFARLRAIGGGLAATCAASLEFYGNAYREVYGMPAPPLHDPVAIAAIVAPEVVRCVEAPVAVELTGEHTRGATVVDLYRVTGARPNAQVALELDRERFWDLMLDAVRTLADRPVTADRPPAERRSG</sequence>
<keyword evidence="2" id="KW-0326">Glycosidase</keyword>
<dbReference type="OrthoDB" id="9797882at2"/>
<organism evidence="4 5">
    <name type="scientific">Thermopolyspora flexuosa</name>
    <dbReference type="NCBI Taxonomy" id="103836"/>
    <lineage>
        <taxon>Bacteria</taxon>
        <taxon>Bacillati</taxon>
        <taxon>Actinomycetota</taxon>
        <taxon>Actinomycetes</taxon>
        <taxon>Streptosporangiales</taxon>
        <taxon>Streptosporangiaceae</taxon>
        <taxon>Thermopolyspora</taxon>
    </lineage>
</organism>
<dbReference type="GO" id="GO:0008477">
    <property type="term" value="F:purine nucleosidase activity"/>
    <property type="evidence" value="ECO:0007669"/>
    <property type="project" value="TreeGrafter"/>
</dbReference>
<dbReference type="InterPro" id="IPR036452">
    <property type="entry name" value="Ribo_hydro-like"/>
</dbReference>
<dbReference type="Gene3D" id="3.90.245.10">
    <property type="entry name" value="Ribonucleoside hydrolase-like"/>
    <property type="match status" value="1"/>
</dbReference>
<dbReference type="Pfam" id="PF01156">
    <property type="entry name" value="IU_nuc_hydro"/>
    <property type="match status" value="1"/>
</dbReference>
<dbReference type="InterPro" id="IPR023186">
    <property type="entry name" value="IUNH"/>
</dbReference>
<gene>
    <name evidence="4" type="ORF">FHX40_4227</name>
</gene>
<evidence type="ECO:0000313" key="5">
    <source>
        <dbReference type="Proteomes" id="UP000319213"/>
    </source>
</evidence>
<evidence type="ECO:0000313" key="4">
    <source>
        <dbReference type="EMBL" id="TQM77463.1"/>
    </source>
</evidence>
<dbReference type="SUPFAM" id="SSF53590">
    <property type="entry name" value="Nucleoside hydrolase"/>
    <property type="match status" value="1"/>
</dbReference>
<dbReference type="GO" id="GO:0006152">
    <property type="term" value="P:purine nucleoside catabolic process"/>
    <property type="evidence" value="ECO:0007669"/>
    <property type="project" value="TreeGrafter"/>
</dbReference>
<reference evidence="4 5" key="1">
    <citation type="submission" date="2019-06" db="EMBL/GenBank/DDBJ databases">
        <title>Sequencing the genomes of 1000 actinobacteria strains.</title>
        <authorList>
            <person name="Klenk H.-P."/>
        </authorList>
    </citation>
    <scope>NUCLEOTIDE SEQUENCE [LARGE SCALE GENOMIC DNA]</scope>
    <source>
        <strain evidence="4 5">DSM 43186</strain>
    </source>
</reference>
<dbReference type="PANTHER" id="PTHR12304">
    <property type="entry name" value="INOSINE-URIDINE PREFERRING NUCLEOSIDE HYDROLASE"/>
    <property type="match status" value="1"/>
</dbReference>
<protein>
    <submittedName>
        <fullName evidence="4">Purine nucleosidase/pyrimidine-specific ribonucleoside hydrolase</fullName>
    </submittedName>
</protein>